<feature type="domain" description="B box-type" evidence="3">
    <location>
        <begin position="2"/>
        <end position="43"/>
    </location>
</feature>
<dbReference type="InterPro" id="IPR000315">
    <property type="entry name" value="Znf_B-box"/>
</dbReference>
<protein>
    <recommendedName>
        <fullName evidence="3">B box-type domain-containing protein</fullName>
    </recommendedName>
</protein>
<dbReference type="GO" id="GO:0008270">
    <property type="term" value="F:zinc ion binding"/>
    <property type="evidence" value="ECO:0007669"/>
    <property type="project" value="UniProtKB-KW"/>
</dbReference>
<dbReference type="InterPro" id="IPR031248">
    <property type="entry name" value="RNF213"/>
</dbReference>
<keyword evidence="1" id="KW-0479">Metal-binding</keyword>
<evidence type="ECO:0000259" key="3">
    <source>
        <dbReference type="PROSITE" id="PS50119"/>
    </source>
</evidence>
<reference evidence="4" key="1">
    <citation type="submission" date="2022-08" db="UniProtKB">
        <authorList>
            <consortium name="EnsemblMetazoa"/>
        </authorList>
    </citation>
    <scope>IDENTIFICATION</scope>
    <source>
        <strain evidence="4">05x7-T-G4-1.051#20</strain>
    </source>
</reference>
<dbReference type="GO" id="GO:0016887">
    <property type="term" value="F:ATP hydrolysis activity"/>
    <property type="evidence" value="ECO:0007669"/>
    <property type="project" value="InterPro"/>
</dbReference>
<dbReference type="PANTHER" id="PTHR22605">
    <property type="entry name" value="RZ-TYPE DOMAIN-CONTAINING PROTEIN"/>
    <property type="match status" value="1"/>
</dbReference>
<organism evidence="4 5">
    <name type="scientific">Magallana gigas</name>
    <name type="common">Pacific oyster</name>
    <name type="synonym">Crassostrea gigas</name>
    <dbReference type="NCBI Taxonomy" id="29159"/>
    <lineage>
        <taxon>Eukaryota</taxon>
        <taxon>Metazoa</taxon>
        <taxon>Spiralia</taxon>
        <taxon>Lophotrochozoa</taxon>
        <taxon>Mollusca</taxon>
        <taxon>Bivalvia</taxon>
        <taxon>Autobranchia</taxon>
        <taxon>Pteriomorphia</taxon>
        <taxon>Ostreida</taxon>
        <taxon>Ostreoidea</taxon>
        <taxon>Ostreidae</taxon>
        <taxon>Magallana</taxon>
    </lineage>
</organism>
<dbReference type="EnsemblMetazoa" id="G32900.1">
    <property type="protein sequence ID" value="G32900.1:cds"/>
    <property type="gene ID" value="G32900"/>
</dbReference>
<dbReference type="AlphaFoldDB" id="A0A8W8MG84"/>
<dbReference type="Gene3D" id="3.30.160.60">
    <property type="entry name" value="Classic Zinc Finger"/>
    <property type="match status" value="1"/>
</dbReference>
<evidence type="ECO:0000256" key="1">
    <source>
        <dbReference type="PROSITE-ProRule" id="PRU00024"/>
    </source>
</evidence>
<feature type="coiled-coil region" evidence="2">
    <location>
        <begin position="80"/>
        <end position="144"/>
    </location>
</feature>
<name>A0A8W8MG84_MAGGI</name>
<evidence type="ECO:0000313" key="4">
    <source>
        <dbReference type="EnsemblMetazoa" id="G32900.1:cds"/>
    </source>
</evidence>
<keyword evidence="2" id="KW-0175">Coiled coil</keyword>
<dbReference type="Proteomes" id="UP000005408">
    <property type="component" value="Unassembled WGS sequence"/>
</dbReference>
<sequence>MVDMLYCVEHTKRRLECYCNPCKEPVCTDCIVQSHNGHSVELLSTVYKRITDQAKEQQEKIDNILLPKYKEFLFNETAKQSALTRRAEEIKKNIETHTQNLVEMIKTIGAQTVEDLSKKEKDGLQEIEQTKNNFKKKINELQLISSTISTDIEARPDISFFNMHEKYDLKRFETTPPNTDYSLTDFQPGDIERVLQDNFGIRPILHRSRNKSSCGLEGGNDSQPIQEPGEVDMMEDQDVYPPGFGDMVEHTKQVHVERKVDIAFFIKLTARPALAMVKDPEDSGRTTERVKILLELLHQETKGEKLNFMQGIGRHLAALMKEKEETMGQSAETWLYAEATKRDCINSAGTFWRARNQCIIEKLSPILAGIIAQLDTNSNLDLLIQRDPSSWEHKLWLEIINNPSATQIEYSMVVSPKKQEELPEVIVKGTGCDGLKFKALMPFSWLIYRLIDQILRTSQNIEKHVNVQESVMSVLVIVEKTTLGKVLQKCLSEVKVIDCLKAYLSDFVHMVYHVTSQEEHGLVYENLLNGINMEFREGLPSVVMNFVAIHAVYSKTEPRLRNFASITRVWPGCSERIIEFQQKSAQFYLVTDQELTLDVLGLFLLLKSLEPNKDSLTDQKGRQLWQKQVHKYRPVVERILGQFVTEGHQTGVEEFGRRCMEGIREARCVWTKVVVMKLFLQHVCSDEVMPVERLMTLWVMLRDNVDFKDIESLEKVEKFLKLCMKNSVTKVFGYVHHIVNSPLHHTLQINMLIDMLNPSQ</sequence>
<dbReference type="Pfam" id="PF00643">
    <property type="entry name" value="zf-B_box"/>
    <property type="match status" value="1"/>
</dbReference>
<proteinExistence type="predicted"/>
<dbReference type="PROSITE" id="PS50119">
    <property type="entry name" value="ZF_BBOX"/>
    <property type="match status" value="1"/>
</dbReference>
<evidence type="ECO:0000313" key="5">
    <source>
        <dbReference type="Proteomes" id="UP000005408"/>
    </source>
</evidence>
<dbReference type="GO" id="GO:0004842">
    <property type="term" value="F:ubiquitin-protein transferase activity"/>
    <property type="evidence" value="ECO:0007669"/>
    <property type="project" value="InterPro"/>
</dbReference>
<keyword evidence="5" id="KW-1185">Reference proteome</keyword>
<accession>A0A8W8MG84</accession>
<dbReference type="CDD" id="cd19756">
    <property type="entry name" value="Bbox2"/>
    <property type="match status" value="1"/>
</dbReference>
<dbReference type="PANTHER" id="PTHR22605:SF16">
    <property type="entry name" value="E3 UBIQUITIN-PROTEIN LIGASE RNF213"/>
    <property type="match status" value="1"/>
</dbReference>
<keyword evidence="1" id="KW-0862">Zinc</keyword>
<evidence type="ECO:0000256" key="2">
    <source>
        <dbReference type="SAM" id="Coils"/>
    </source>
</evidence>
<dbReference type="SUPFAM" id="SSF57845">
    <property type="entry name" value="B-box zinc-binding domain"/>
    <property type="match status" value="1"/>
</dbReference>
<keyword evidence="1" id="KW-0863">Zinc-finger</keyword>